<keyword evidence="2" id="KW-1185">Reference proteome</keyword>
<dbReference type="AlphaFoldDB" id="C8X398"/>
<dbReference type="eggNOG" id="COG3311">
    <property type="taxonomic scope" value="Bacteria"/>
</dbReference>
<proteinExistence type="predicted"/>
<accession>C8X398</accession>
<dbReference type="Gene3D" id="1.10.238.160">
    <property type="match status" value="1"/>
</dbReference>
<evidence type="ECO:0000313" key="2">
    <source>
        <dbReference type="Proteomes" id="UP000001052"/>
    </source>
</evidence>
<dbReference type="KEGG" id="drt:Dret_1611"/>
<dbReference type="Pfam" id="PF05930">
    <property type="entry name" value="Phage_AlpA"/>
    <property type="match status" value="1"/>
</dbReference>
<dbReference type="HOGENOM" id="CLU_140176_11_4_7"/>
<dbReference type="STRING" id="485915.Dret_1611"/>
<gene>
    <name evidence="1" type="ordered locus">Dret_1611</name>
</gene>
<dbReference type="InterPro" id="IPR010260">
    <property type="entry name" value="AlpA"/>
</dbReference>
<protein>
    <submittedName>
        <fullName evidence="1">Phage transcriptional regulator, AlpA</fullName>
    </submittedName>
</protein>
<dbReference type="RefSeq" id="WP_015752038.1">
    <property type="nucleotide sequence ID" value="NC_013223.1"/>
</dbReference>
<organism evidence="1 2">
    <name type="scientific">Desulfohalobium retbaense (strain ATCC 49708 / DSM 5692 / JCM 16813 / HR100)</name>
    <dbReference type="NCBI Taxonomy" id="485915"/>
    <lineage>
        <taxon>Bacteria</taxon>
        <taxon>Pseudomonadati</taxon>
        <taxon>Thermodesulfobacteriota</taxon>
        <taxon>Desulfovibrionia</taxon>
        <taxon>Desulfovibrionales</taxon>
        <taxon>Desulfohalobiaceae</taxon>
        <taxon>Desulfohalobium</taxon>
    </lineage>
</organism>
<dbReference type="EMBL" id="CP001734">
    <property type="protein sequence ID" value="ACV68895.1"/>
    <property type="molecule type" value="Genomic_DNA"/>
</dbReference>
<sequence length="74" mass="8467">MRKTGNKLLRLKDVLDRVPVGRTSWWNGVKKGIFPQPIKLGPRTTCWREEDIDAFIEGLTSAEEKSQDQKGVLQ</sequence>
<dbReference type="Proteomes" id="UP000001052">
    <property type="component" value="Chromosome"/>
</dbReference>
<evidence type="ECO:0000313" key="1">
    <source>
        <dbReference type="EMBL" id="ACV68895.1"/>
    </source>
</evidence>
<reference evidence="1 2" key="2">
    <citation type="journal article" date="2010" name="Stand. Genomic Sci.">
        <title>Complete genome sequence of Desulfohalobium retbaense type strain (HR(100)).</title>
        <authorList>
            <person name="Spring S."/>
            <person name="Nolan M."/>
            <person name="Lapidus A."/>
            <person name="Glavina Del Rio T."/>
            <person name="Copeland A."/>
            <person name="Tice H."/>
            <person name="Cheng J.F."/>
            <person name="Lucas S."/>
            <person name="Land M."/>
            <person name="Chen F."/>
            <person name="Bruce D."/>
            <person name="Goodwin L."/>
            <person name="Pitluck S."/>
            <person name="Ivanova N."/>
            <person name="Mavromatis K."/>
            <person name="Mikhailova N."/>
            <person name="Pati A."/>
            <person name="Chen A."/>
            <person name="Palaniappan K."/>
            <person name="Hauser L."/>
            <person name="Chang Y.J."/>
            <person name="Jeffries C.D."/>
            <person name="Munk C."/>
            <person name="Kiss H."/>
            <person name="Chain P."/>
            <person name="Han C."/>
            <person name="Brettin T."/>
            <person name="Detter J.C."/>
            <person name="Schuler E."/>
            <person name="Goker M."/>
            <person name="Rohde M."/>
            <person name="Bristow J."/>
            <person name="Eisen J.A."/>
            <person name="Markowitz V."/>
            <person name="Hugenholtz P."/>
            <person name="Kyrpides N.C."/>
            <person name="Klenk H.P."/>
        </authorList>
    </citation>
    <scope>NUCLEOTIDE SEQUENCE [LARGE SCALE GENOMIC DNA]</scope>
    <source>
        <strain evidence="1 2">DSM 5692</strain>
    </source>
</reference>
<name>C8X398_DESRD</name>
<dbReference type="OrthoDB" id="9801242at2"/>
<reference evidence="2" key="1">
    <citation type="submission" date="2009-09" db="EMBL/GenBank/DDBJ databases">
        <title>The complete chromosome of Desulfohalobium retbaense DSM 5692.</title>
        <authorList>
            <consortium name="US DOE Joint Genome Institute (JGI-PGF)"/>
            <person name="Lucas S."/>
            <person name="Copeland A."/>
            <person name="Lapidus A."/>
            <person name="Glavina del Rio T."/>
            <person name="Dalin E."/>
            <person name="Tice H."/>
            <person name="Bruce D."/>
            <person name="Goodwin L."/>
            <person name="Pitluck S."/>
            <person name="Kyrpides N."/>
            <person name="Mavromatis K."/>
            <person name="Ivanova N."/>
            <person name="Mikhailova N."/>
            <person name="Munk A.C."/>
            <person name="Brettin T."/>
            <person name="Detter J.C."/>
            <person name="Han C."/>
            <person name="Tapia R."/>
            <person name="Larimer F."/>
            <person name="Land M."/>
            <person name="Hauser L."/>
            <person name="Markowitz V."/>
            <person name="Cheng J.-F."/>
            <person name="Hugenholtz P."/>
            <person name="Woyke T."/>
            <person name="Wu D."/>
            <person name="Spring S."/>
            <person name="Klenk H.-P."/>
            <person name="Eisen J.A."/>
        </authorList>
    </citation>
    <scope>NUCLEOTIDE SEQUENCE [LARGE SCALE GENOMIC DNA]</scope>
    <source>
        <strain evidence="2">DSM 5692</strain>
    </source>
</reference>